<keyword evidence="2" id="KW-1133">Transmembrane helix</keyword>
<sequence>MNVVIKDIDFLPQRFTLERKKNKQRLLLIMIIFIVAVFAGLSVWVPFKMEKELLAKSKTLDENINMLNRATPTYNQMIAKQKEYEQKKQTVNNLESNVFKVIPFLEKVSEVTPQGVYVSQLAIIADEGVNITFISNSPVETANILVGLRKLDIFQSVNIEEVPFVGNPSQVKFNLRFKWAKEAPNKDTSKDTAKDTAKDTSKDTGKSSDKGDVNAAVKEVESKIKSQ</sequence>
<dbReference type="RefSeq" id="WP_277445276.1">
    <property type="nucleotide sequence ID" value="NZ_JAKOAV010000042.1"/>
</dbReference>
<evidence type="ECO:0000256" key="2">
    <source>
        <dbReference type="SAM" id="Phobius"/>
    </source>
</evidence>
<keyword evidence="4" id="KW-1185">Reference proteome</keyword>
<evidence type="ECO:0008006" key="5">
    <source>
        <dbReference type="Google" id="ProtNLM"/>
    </source>
</evidence>
<comment type="caution">
    <text evidence="3">The sequence shown here is derived from an EMBL/GenBank/DDBJ whole genome shotgun (WGS) entry which is preliminary data.</text>
</comment>
<dbReference type="AlphaFoldDB" id="A0A9X4H4F2"/>
<dbReference type="InterPro" id="IPR052534">
    <property type="entry name" value="Extracell_DNA_Util/SecSys_Comp"/>
</dbReference>
<protein>
    <recommendedName>
        <fullName evidence="5">Type IV pilus assembly protein PilN</fullName>
    </recommendedName>
</protein>
<dbReference type="PANTHER" id="PTHR40278:SF1">
    <property type="entry name" value="DNA UTILIZATION PROTEIN HOFN"/>
    <property type="match status" value="1"/>
</dbReference>
<dbReference type="EMBL" id="JAKOAV010000042">
    <property type="protein sequence ID" value="MDF9409766.1"/>
    <property type="molecule type" value="Genomic_DNA"/>
</dbReference>
<feature type="transmembrane region" description="Helical" evidence="2">
    <location>
        <begin position="26"/>
        <end position="47"/>
    </location>
</feature>
<reference evidence="3" key="1">
    <citation type="submission" date="2022-02" db="EMBL/GenBank/DDBJ databases">
        <authorList>
            <person name="Leng L."/>
        </authorList>
    </citation>
    <scope>NUCLEOTIDE SEQUENCE</scope>
    <source>
        <strain evidence="3">JI</strain>
    </source>
</reference>
<proteinExistence type="predicted"/>
<evidence type="ECO:0000256" key="1">
    <source>
        <dbReference type="SAM" id="MobiDB-lite"/>
    </source>
</evidence>
<feature type="region of interest" description="Disordered" evidence="1">
    <location>
        <begin position="184"/>
        <end position="227"/>
    </location>
</feature>
<keyword evidence="2" id="KW-0472">Membrane</keyword>
<name>A0A9X4H4F2_9FIRM</name>
<evidence type="ECO:0000313" key="3">
    <source>
        <dbReference type="EMBL" id="MDF9409766.1"/>
    </source>
</evidence>
<evidence type="ECO:0000313" key="4">
    <source>
        <dbReference type="Proteomes" id="UP001154312"/>
    </source>
</evidence>
<accession>A0A9X4H4F2</accession>
<gene>
    <name evidence="3" type="ORF">L7E55_15655</name>
</gene>
<keyword evidence="2" id="KW-0812">Transmembrane</keyword>
<dbReference type="PANTHER" id="PTHR40278">
    <property type="entry name" value="DNA UTILIZATION PROTEIN HOFN"/>
    <property type="match status" value="1"/>
</dbReference>
<dbReference type="Proteomes" id="UP001154312">
    <property type="component" value="Unassembled WGS sequence"/>
</dbReference>
<organism evidence="3 4">
    <name type="scientific">Pelotomaculum isophthalicicum JI</name>
    <dbReference type="NCBI Taxonomy" id="947010"/>
    <lineage>
        <taxon>Bacteria</taxon>
        <taxon>Bacillati</taxon>
        <taxon>Bacillota</taxon>
        <taxon>Clostridia</taxon>
        <taxon>Eubacteriales</taxon>
        <taxon>Desulfotomaculaceae</taxon>
        <taxon>Pelotomaculum</taxon>
    </lineage>
</organism>